<evidence type="ECO:0000256" key="1">
    <source>
        <dbReference type="SAM" id="Phobius"/>
    </source>
</evidence>
<feature type="chain" id="PRO_5041974298" description="Extracellular membrane protein CFEM domain-containing protein" evidence="2">
    <location>
        <begin position="19"/>
        <end position="264"/>
    </location>
</feature>
<dbReference type="Proteomes" id="UP001281614">
    <property type="component" value="Unassembled WGS sequence"/>
</dbReference>
<keyword evidence="1" id="KW-0472">Membrane</keyword>
<accession>A0AAD9YHU8</accession>
<reference evidence="3" key="1">
    <citation type="submission" date="2023-02" db="EMBL/GenBank/DDBJ databases">
        <title>Colletotrichum kahawae CIFC_Que2 genome sequencing and assembly.</title>
        <authorList>
            <person name="Baroncelli R."/>
        </authorList>
    </citation>
    <scope>NUCLEOTIDE SEQUENCE</scope>
    <source>
        <strain evidence="3">CIFC_Que2</strain>
    </source>
</reference>
<feature type="transmembrane region" description="Helical" evidence="1">
    <location>
        <begin position="161"/>
        <end position="185"/>
    </location>
</feature>
<keyword evidence="1" id="KW-1133">Transmembrane helix</keyword>
<name>A0AAD9YHU8_COLKA</name>
<gene>
    <name evidence="3" type="ORF">CKAH01_00773</name>
</gene>
<feature type="signal peptide" evidence="2">
    <location>
        <begin position="1"/>
        <end position="18"/>
    </location>
</feature>
<keyword evidence="2" id="KW-0732">Signal</keyword>
<evidence type="ECO:0000256" key="2">
    <source>
        <dbReference type="SAM" id="SignalP"/>
    </source>
</evidence>
<sequence length="264" mass="26336">MMLLPILLVSALAGQGLSQNTATSASPSASSAATPCYVHCFSQFLVDMTDSCKTKCVCAGSSLLADFECCMTDCPADQQANVTLSVQNSCTNGKDLKLEYTCANTTPETTAAASSTPTALFTSIVLISAQTAEGSAATGSTGGIGGGIGSDGGGGGASPTVGLGVGLGVGLPLAAAIVAGLAFLWKRSTKRRRSRGLDSGGGPAGGSADGVGRTFVFPSTMVLPTPELAAGEAGTQESKELGGEMEVTPVEMLGDSRHRQELSV</sequence>
<dbReference type="AlphaFoldDB" id="A0AAD9YHU8"/>
<proteinExistence type="predicted"/>
<keyword evidence="1" id="KW-0812">Transmembrane</keyword>
<evidence type="ECO:0000313" key="3">
    <source>
        <dbReference type="EMBL" id="KAK2769166.1"/>
    </source>
</evidence>
<keyword evidence="4" id="KW-1185">Reference proteome</keyword>
<comment type="caution">
    <text evidence="3">The sequence shown here is derived from an EMBL/GenBank/DDBJ whole genome shotgun (WGS) entry which is preliminary data.</text>
</comment>
<evidence type="ECO:0000313" key="4">
    <source>
        <dbReference type="Proteomes" id="UP001281614"/>
    </source>
</evidence>
<organism evidence="3 4">
    <name type="scientific">Colletotrichum kahawae</name>
    <name type="common">Coffee berry disease fungus</name>
    <dbReference type="NCBI Taxonomy" id="34407"/>
    <lineage>
        <taxon>Eukaryota</taxon>
        <taxon>Fungi</taxon>
        <taxon>Dikarya</taxon>
        <taxon>Ascomycota</taxon>
        <taxon>Pezizomycotina</taxon>
        <taxon>Sordariomycetes</taxon>
        <taxon>Hypocreomycetidae</taxon>
        <taxon>Glomerellales</taxon>
        <taxon>Glomerellaceae</taxon>
        <taxon>Colletotrichum</taxon>
        <taxon>Colletotrichum gloeosporioides species complex</taxon>
    </lineage>
</organism>
<evidence type="ECO:0008006" key="5">
    <source>
        <dbReference type="Google" id="ProtNLM"/>
    </source>
</evidence>
<dbReference type="EMBL" id="VYYT01000112">
    <property type="protein sequence ID" value="KAK2769166.1"/>
    <property type="molecule type" value="Genomic_DNA"/>
</dbReference>
<protein>
    <recommendedName>
        <fullName evidence="5">Extracellular membrane protein CFEM domain-containing protein</fullName>
    </recommendedName>
</protein>